<dbReference type="RefSeq" id="WP_169531471.1">
    <property type="nucleotide sequence ID" value="NZ_CP066311.1"/>
</dbReference>
<proteinExistence type="predicted"/>
<name>A0AAP9YI65_9GAMM</name>
<sequence>MSPLEDLCQFAAGVDGGSFTAGVEAREWGSSLPAIAQPRFTQALHS</sequence>
<evidence type="ECO:0000313" key="1">
    <source>
        <dbReference type="EMBL" id="QQE91128.1"/>
    </source>
</evidence>
<organism evidence="1 2">
    <name type="scientific">Azotobacter chroococcum</name>
    <dbReference type="NCBI Taxonomy" id="353"/>
    <lineage>
        <taxon>Bacteria</taxon>
        <taxon>Pseudomonadati</taxon>
        <taxon>Pseudomonadota</taxon>
        <taxon>Gammaproteobacteria</taxon>
        <taxon>Pseudomonadales</taxon>
        <taxon>Pseudomonadaceae</taxon>
        <taxon>Azotobacter</taxon>
    </lineage>
</organism>
<evidence type="ECO:0000313" key="2">
    <source>
        <dbReference type="Proteomes" id="UP000596192"/>
    </source>
</evidence>
<dbReference type="AlphaFoldDB" id="A0AAP9YI65"/>
<accession>A0AAP9YI65</accession>
<geneLocation type="plasmid" evidence="1 2">
    <name>unnamed1</name>
</geneLocation>
<reference evidence="1 2" key="1">
    <citation type="submission" date="2020-12" db="EMBL/GenBank/DDBJ databases">
        <title>Genomic Analysis and Response surface optimization of nitrogen-fixing conditions for A. chroococcum strain HR1, Isolation from rhizosphere soil.</title>
        <authorList>
            <person name="Li J."/>
            <person name="Yang H."/>
            <person name="Liu H."/>
            <person name="Wang C."/>
            <person name="Tian Y."/>
            <person name="Lu X.Y."/>
        </authorList>
    </citation>
    <scope>NUCLEOTIDE SEQUENCE [LARGE SCALE GENOMIC DNA]</scope>
    <source>
        <strain evidence="1 2">HR1</strain>
        <plasmid evidence="1 2">unnamed1</plasmid>
    </source>
</reference>
<dbReference type="Proteomes" id="UP000596192">
    <property type="component" value="Plasmid unnamed1"/>
</dbReference>
<keyword evidence="1" id="KW-0614">Plasmid</keyword>
<dbReference type="EMBL" id="CP066311">
    <property type="protein sequence ID" value="QQE91128.1"/>
    <property type="molecule type" value="Genomic_DNA"/>
</dbReference>
<protein>
    <submittedName>
        <fullName evidence="1">Uncharacterized protein</fullName>
    </submittedName>
</protein>
<gene>
    <name evidence="1" type="ORF">GKQ51_23320</name>
</gene>